<dbReference type="Proteomes" id="UP000530928">
    <property type="component" value="Unassembled WGS sequence"/>
</dbReference>
<keyword evidence="2" id="KW-0472">Membrane</keyword>
<keyword evidence="2" id="KW-0812">Transmembrane</keyword>
<feature type="compositionally biased region" description="Low complexity" evidence="1">
    <location>
        <begin position="296"/>
        <end position="312"/>
    </location>
</feature>
<evidence type="ECO:0000256" key="1">
    <source>
        <dbReference type="SAM" id="MobiDB-lite"/>
    </source>
</evidence>
<comment type="caution">
    <text evidence="4">The sequence shown here is derived from an EMBL/GenBank/DDBJ whole genome shotgun (WGS) entry which is preliminary data.</text>
</comment>
<dbReference type="RefSeq" id="WP_181610773.1">
    <property type="nucleotide sequence ID" value="NZ_BAABAM010000002.1"/>
</dbReference>
<feature type="region of interest" description="Disordered" evidence="1">
    <location>
        <begin position="252"/>
        <end position="275"/>
    </location>
</feature>
<feature type="compositionally biased region" description="Basic and acidic residues" evidence="1">
    <location>
        <begin position="258"/>
        <end position="268"/>
    </location>
</feature>
<gene>
    <name evidence="4" type="ORF">HNR30_003378</name>
</gene>
<proteinExistence type="predicted"/>
<feature type="transmembrane region" description="Helical" evidence="2">
    <location>
        <begin position="337"/>
        <end position="355"/>
    </location>
</feature>
<accession>A0A7W0CJE7</accession>
<dbReference type="InterPro" id="IPR036514">
    <property type="entry name" value="SGNH_hydro_sf"/>
</dbReference>
<protein>
    <submittedName>
        <fullName evidence="4">Lysophospholipase L1-like esterase</fullName>
    </submittedName>
</protein>
<evidence type="ECO:0000313" key="4">
    <source>
        <dbReference type="EMBL" id="MBA2892037.1"/>
    </source>
</evidence>
<dbReference type="AlphaFoldDB" id="A0A7W0CJE7"/>
<evidence type="ECO:0000256" key="2">
    <source>
        <dbReference type="SAM" id="Phobius"/>
    </source>
</evidence>
<feature type="region of interest" description="Disordered" evidence="1">
    <location>
        <begin position="296"/>
        <end position="329"/>
    </location>
</feature>
<name>A0A7W0CJE7_9ACTN</name>
<dbReference type="SUPFAM" id="SSF52266">
    <property type="entry name" value="SGNH hydrolase"/>
    <property type="match status" value="1"/>
</dbReference>
<keyword evidence="2" id="KW-1133">Transmembrane helix</keyword>
<organism evidence="4 5">
    <name type="scientific">Nonomuraea soli</name>
    <dbReference type="NCBI Taxonomy" id="1032476"/>
    <lineage>
        <taxon>Bacteria</taxon>
        <taxon>Bacillati</taxon>
        <taxon>Actinomycetota</taxon>
        <taxon>Actinomycetes</taxon>
        <taxon>Streptosporangiales</taxon>
        <taxon>Streptosporangiaceae</taxon>
        <taxon>Nonomuraea</taxon>
    </lineage>
</organism>
<dbReference type="Pfam" id="PF13472">
    <property type="entry name" value="Lipase_GDSL_2"/>
    <property type="match status" value="1"/>
</dbReference>
<keyword evidence="5" id="KW-1185">Reference proteome</keyword>
<reference evidence="4 5" key="1">
    <citation type="submission" date="2020-07" db="EMBL/GenBank/DDBJ databases">
        <title>Genomic Encyclopedia of Type Strains, Phase IV (KMG-IV): sequencing the most valuable type-strain genomes for metagenomic binning, comparative biology and taxonomic classification.</title>
        <authorList>
            <person name="Goeker M."/>
        </authorList>
    </citation>
    <scope>NUCLEOTIDE SEQUENCE [LARGE SCALE GENOMIC DNA]</scope>
    <source>
        <strain evidence="4 5">DSM 45533</strain>
    </source>
</reference>
<evidence type="ECO:0000259" key="3">
    <source>
        <dbReference type="Pfam" id="PF13472"/>
    </source>
</evidence>
<evidence type="ECO:0000313" key="5">
    <source>
        <dbReference type="Proteomes" id="UP000530928"/>
    </source>
</evidence>
<dbReference type="EMBL" id="JACDUR010000003">
    <property type="protein sequence ID" value="MBA2892037.1"/>
    <property type="molecule type" value="Genomic_DNA"/>
</dbReference>
<dbReference type="InterPro" id="IPR013830">
    <property type="entry name" value="SGNH_hydro"/>
</dbReference>
<sequence>MLVDVVKLMIVGDSTSHGDRTWGDHLRQHLTASGVSVDVTSRTPDHLLVLPGVNGPVWQGDSPEQGEVDLRRFIANARLDNPRVRILIGRVLPTQRVAEDREFGERVAEFNVRLERAVNESRTKDSPVFTVPTDLEFVASDHTRDGTHPNANGQLRIAAAFADALARRFSIGTPYPRPFPEVIVIPKQHPHPATDAAAQPVARPAAEAAAQAAVQPAAQPAAEAVAQPVGQAVARPVAEAVAQPAAQLAAEAATEPIGRVDDRPEGKAPSRPPGVLSASIAASMAASMAASTAASAGSSAGASTGPSTGAPPVGRRAVSPGAVHDDQPSAVTGAARWPVAVLGALALAGVVAFLVRRRRATR</sequence>
<feature type="domain" description="SGNH hydrolase-type esterase" evidence="3">
    <location>
        <begin position="18"/>
        <end position="154"/>
    </location>
</feature>
<dbReference type="Gene3D" id="3.40.50.1110">
    <property type="entry name" value="SGNH hydrolase"/>
    <property type="match status" value="1"/>
</dbReference>